<gene>
    <name evidence="1" type="ORF">ABW286_18810</name>
</gene>
<evidence type="ECO:0000313" key="2">
    <source>
        <dbReference type="Proteomes" id="UP001554567"/>
    </source>
</evidence>
<proteinExistence type="predicted"/>
<keyword evidence="2" id="KW-1185">Reference proteome</keyword>
<protein>
    <submittedName>
        <fullName evidence="1">Uncharacterized protein</fullName>
    </submittedName>
</protein>
<sequence>MRSERSAFIELSLSLISARVMGTAKDKVKGSFTQQVSEYMGMDATHSMLSAREKQKGENFLPFCDN</sequence>
<name>A0ABV3N5U6_9GAMM</name>
<dbReference type="EMBL" id="JBFKZN010000011">
    <property type="protein sequence ID" value="MEW5291203.1"/>
    <property type="molecule type" value="Genomic_DNA"/>
</dbReference>
<organism evidence="1 2">
    <name type="scientific">Erwinia papayae</name>
    <dbReference type="NCBI Taxonomy" id="206499"/>
    <lineage>
        <taxon>Bacteria</taxon>
        <taxon>Pseudomonadati</taxon>
        <taxon>Pseudomonadota</taxon>
        <taxon>Gammaproteobacteria</taxon>
        <taxon>Enterobacterales</taxon>
        <taxon>Erwiniaceae</taxon>
        <taxon>Erwinia</taxon>
    </lineage>
</organism>
<reference evidence="1 2" key="1">
    <citation type="submission" date="2024-07" db="EMBL/GenBank/DDBJ databases">
        <authorList>
            <person name="Dulla G.F.J."/>
            <person name="Delorm J.G."/>
        </authorList>
    </citation>
    <scope>NUCLEOTIDE SEQUENCE [LARGE SCALE GENOMIC DNA]</scope>
    <source>
        <strain evidence="1 2">JGD 233</strain>
    </source>
</reference>
<dbReference type="RefSeq" id="WP_367168388.1">
    <property type="nucleotide sequence ID" value="NZ_JBFKZN010000011.1"/>
</dbReference>
<dbReference type="Proteomes" id="UP001554567">
    <property type="component" value="Unassembled WGS sequence"/>
</dbReference>
<comment type="caution">
    <text evidence="1">The sequence shown here is derived from an EMBL/GenBank/DDBJ whole genome shotgun (WGS) entry which is preliminary data.</text>
</comment>
<evidence type="ECO:0000313" key="1">
    <source>
        <dbReference type="EMBL" id="MEW5291203.1"/>
    </source>
</evidence>
<accession>A0ABV3N5U6</accession>